<sequence length="368" mass="44009">MKEIADLKTKIKQLTKADFEQLKVETESQVAVWFWATSDLYNPEPFHYESNNWARGRKLKGEPAKKAEHHHYGLNAQGEIIVERQYTSFEQYFYELFFIRTHDTITRYRFSYDNKEIEQISRFYYEQNQLTQHITVADNQCKCDYAVYYYNSNQKLIEKKCHLEFDDFETDRNHEYKYDQFGLLETITENRESIIYQKSAQSISFKQLTVMAEDRLFTVLRQNIHQHAIPEELYCLYLYYGNAHLFPPAIAYGTKAEKDHWQVQGTKAKWIIWNPADYQYNMEVSMDGETERFFDLYNQETEMQQKYAAAKKAIINVVMKLKDSLNEFTLNKTSDFVIIAADDEQADLKKNFKILNPELFEQFRKDLP</sequence>
<evidence type="ECO:0000313" key="2">
    <source>
        <dbReference type="Proteomes" id="UP000537718"/>
    </source>
</evidence>
<comment type="caution">
    <text evidence="1">The sequence shown here is derived from an EMBL/GenBank/DDBJ whole genome shotgun (WGS) entry which is preliminary data.</text>
</comment>
<proteinExistence type="predicted"/>
<dbReference type="RefSeq" id="WP_183869085.1">
    <property type="nucleotide sequence ID" value="NZ_JACHCF010000010.1"/>
</dbReference>
<organism evidence="1 2">
    <name type="scientific">Pedobacter cryoconitis</name>
    <dbReference type="NCBI Taxonomy" id="188932"/>
    <lineage>
        <taxon>Bacteria</taxon>
        <taxon>Pseudomonadati</taxon>
        <taxon>Bacteroidota</taxon>
        <taxon>Sphingobacteriia</taxon>
        <taxon>Sphingobacteriales</taxon>
        <taxon>Sphingobacteriaceae</taxon>
        <taxon>Pedobacter</taxon>
    </lineage>
</organism>
<dbReference type="Proteomes" id="UP000537718">
    <property type="component" value="Unassembled WGS sequence"/>
</dbReference>
<evidence type="ECO:0000313" key="1">
    <source>
        <dbReference type="EMBL" id="MBB5622940.1"/>
    </source>
</evidence>
<reference evidence="1 2" key="1">
    <citation type="submission" date="2020-08" db="EMBL/GenBank/DDBJ databases">
        <title>Genomic Encyclopedia of Type Strains, Phase IV (KMG-V): Genome sequencing to study the core and pangenomes of soil and plant-associated prokaryotes.</title>
        <authorList>
            <person name="Whitman W."/>
        </authorList>
    </citation>
    <scope>NUCLEOTIDE SEQUENCE [LARGE SCALE GENOMIC DNA]</scope>
    <source>
        <strain evidence="1 2">MP7CTX6</strain>
    </source>
</reference>
<protein>
    <submittedName>
        <fullName evidence="1">Uncharacterized protein</fullName>
    </submittedName>
</protein>
<gene>
    <name evidence="1" type="ORF">HDE69_004022</name>
</gene>
<dbReference type="EMBL" id="JACHCF010000010">
    <property type="protein sequence ID" value="MBB5622940.1"/>
    <property type="molecule type" value="Genomic_DNA"/>
</dbReference>
<dbReference type="AlphaFoldDB" id="A0A7W8YW93"/>
<accession>A0A7W8YW93</accession>
<name>A0A7W8YW93_9SPHI</name>